<protein>
    <submittedName>
        <fullName evidence="7">Peptidoglycan-associated lipoprotein</fullName>
    </submittedName>
</protein>
<feature type="chain" id="PRO_5040769242" evidence="5">
    <location>
        <begin position="22"/>
        <end position="649"/>
    </location>
</feature>
<dbReference type="InterPro" id="IPR011990">
    <property type="entry name" value="TPR-like_helical_dom_sf"/>
</dbReference>
<dbReference type="PANTHER" id="PTHR30329:SF21">
    <property type="entry name" value="LIPOPROTEIN YIAD-RELATED"/>
    <property type="match status" value="1"/>
</dbReference>
<keyword evidence="7" id="KW-0449">Lipoprotein</keyword>
<dbReference type="CDD" id="cd07185">
    <property type="entry name" value="OmpA_C-like"/>
    <property type="match status" value="1"/>
</dbReference>
<dbReference type="RefSeq" id="WP_263360679.1">
    <property type="nucleotide sequence ID" value="NZ_OX336425.1"/>
</dbReference>
<comment type="subcellular location">
    <subcellularLocation>
        <location evidence="1">Cell outer membrane</location>
    </subcellularLocation>
</comment>
<dbReference type="EMBL" id="OX336425">
    <property type="protein sequence ID" value="CAI2767927.1"/>
    <property type="molecule type" value="Genomic_DNA"/>
</dbReference>
<dbReference type="GO" id="GO:0009279">
    <property type="term" value="C:cell outer membrane"/>
    <property type="evidence" value="ECO:0007669"/>
    <property type="project" value="UniProtKB-SubCell"/>
</dbReference>
<evidence type="ECO:0000256" key="3">
    <source>
        <dbReference type="ARBA" id="ARBA00023237"/>
    </source>
</evidence>
<dbReference type="SUPFAM" id="SSF103088">
    <property type="entry name" value="OmpA-like"/>
    <property type="match status" value="1"/>
</dbReference>
<sequence>MKIKNLVYNIFLVLFVCKGIAQTGSVASADKKYDKYAYIDAIAAYEKVAEKGYREEKMFQRLGNAYYFNGELVKALKWYKALFGMNDQQEFEYYYRYAQTLKATGNYTKADKILELFNQKASTDKRGLLFEKNKNYLEQIKNNSGRFKIADAGINSKYSDYGSSFLDNKLVFASARDTGGVAKVKFKWTNKSFTNLYSAELNADGSVGIPKRFENKINSKFNESTPVFTKDGLTMYFTRNNFLNGTKGTDDKKVTLLKLYKATYIEGKWTNIVELPFNSDQYSVAHPTLSIDEKKLYFASDMPGTFGQSDLYSVTINTDGSFSKPENLGAAINTEGRETFPFISGDNELYFASDGRPGLGGLDVFVSTIKKDLTFSEVQNVGAPINTKLDDFGFILDSKSRTGFFSSNRDGGHGYDDVYRFSETRKLPCEEILSGIVIDAETNLVLENAKVNLLDNQLQIIGEVITKADGKYSFKVNCNKEYFVRAARQDYDTNELPKAIDKTSLTLPLKRTPQKVVEKTIEKLIVGDDLAKILHIKMIYFDLGKSIVRKEAAIELEKIRQVMIQNPSMKIDVRSHTDSRQTHAYNEKLSDRRAKATVAWLVKKGIAVDRITGKGYGETQLLNKCADGVKCTTEEHQANRRSEFIIVSM</sequence>
<proteinExistence type="predicted"/>
<reference evidence="7" key="1">
    <citation type="submission" date="2022-09" db="EMBL/GenBank/DDBJ databases">
        <authorList>
            <person name="Duchaud E."/>
        </authorList>
    </citation>
    <scope>NUCLEOTIDE SEQUENCE</scope>
    <source>
        <strain evidence="7">TRV642</strain>
    </source>
</reference>
<dbReference type="PROSITE" id="PS51123">
    <property type="entry name" value="OMPA_2"/>
    <property type="match status" value="1"/>
</dbReference>
<dbReference type="InterPro" id="IPR036737">
    <property type="entry name" value="OmpA-like_sf"/>
</dbReference>
<dbReference type="InterPro" id="IPR050330">
    <property type="entry name" value="Bact_OuterMem_StrucFunc"/>
</dbReference>
<evidence type="ECO:0000256" key="5">
    <source>
        <dbReference type="SAM" id="SignalP"/>
    </source>
</evidence>
<dbReference type="InterPro" id="IPR006665">
    <property type="entry name" value="OmpA-like"/>
</dbReference>
<accession>A0A9W4TH57</accession>
<dbReference type="Gene3D" id="2.60.40.1120">
    <property type="entry name" value="Carboxypeptidase-like, regulatory domain"/>
    <property type="match status" value="1"/>
</dbReference>
<evidence type="ECO:0000256" key="2">
    <source>
        <dbReference type="ARBA" id="ARBA00023136"/>
    </source>
</evidence>
<dbReference type="Gene3D" id="3.30.1330.60">
    <property type="entry name" value="OmpA-like domain"/>
    <property type="match status" value="1"/>
</dbReference>
<dbReference type="AlphaFoldDB" id="A0A9W4TH57"/>
<evidence type="ECO:0000256" key="4">
    <source>
        <dbReference type="PROSITE-ProRule" id="PRU00473"/>
    </source>
</evidence>
<keyword evidence="5" id="KW-0732">Signal</keyword>
<dbReference type="Gene3D" id="1.25.40.10">
    <property type="entry name" value="Tetratricopeptide repeat domain"/>
    <property type="match status" value="1"/>
</dbReference>
<dbReference type="PANTHER" id="PTHR30329">
    <property type="entry name" value="STATOR ELEMENT OF FLAGELLAR MOTOR COMPLEX"/>
    <property type="match status" value="1"/>
</dbReference>
<evidence type="ECO:0000259" key="6">
    <source>
        <dbReference type="PROSITE" id="PS51123"/>
    </source>
</evidence>
<dbReference type="SUPFAM" id="SSF82171">
    <property type="entry name" value="DPP6 N-terminal domain-like"/>
    <property type="match status" value="1"/>
</dbReference>
<dbReference type="InterPro" id="IPR011659">
    <property type="entry name" value="WD40"/>
</dbReference>
<feature type="domain" description="OmpA-like" evidence="6">
    <location>
        <begin position="528"/>
        <end position="649"/>
    </location>
</feature>
<name>A0A9W4TH57_9FLAO</name>
<dbReference type="SUPFAM" id="SSF48452">
    <property type="entry name" value="TPR-like"/>
    <property type="match status" value="1"/>
</dbReference>
<keyword evidence="2 4" id="KW-0472">Membrane</keyword>
<dbReference type="PRINTS" id="PR01021">
    <property type="entry name" value="OMPADOMAIN"/>
</dbReference>
<dbReference type="Pfam" id="PF07676">
    <property type="entry name" value="PD40"/>
    <property type="match status" value="2"/>
</dbReference>
<dbReference type="Pfam" id="PF00691">
    <property type="entry name" value="OmpA"/>
    <property type="match status" value="1"/>
</dbReference>
<gene>
    <name evidence="7" type="primary">pal</name>
    <name evidence="7" type="ORF">TRV642_3108</name>
</gene>
<dbReference type="InterPro" id="IPR008969">
    <property type="entry name" value="CarboxyPept-like_regulatory"/>
</dbReference>
<dbReference type="Proteomes" id="UP001152749">
    <property type="component" value="Chromosome"/>
</dbReference>
<evidence type="ECO:0000256" key="1">
    <source>
        <dbReference type="ARBA" id="ARBA00004442"/>
    </source>
</evidence>
<organism evidence="7 8">
    <name type="scientific">Flavobacterium collinsii</name>
    <dbReference type="NCBI Taxonomy" id="1114861"/>
    <lineage>
        <taxon>Bacteria</taxon>
        <taxon>Pseudomonadati</taxon>
        <taxon>Bacteroidota</taxon>
        <taxon>Flavobacteriia</taxon>
        <taxon>Flavobacteriales</taxon>
        <taxon>Flavobacteriaceae</taxon>
        <taxon>Flavobacterium</taxon>
    </lineage>
</organism>
<dbReference type="SUPFAM" id="SSF49464">
    <property type="entry name" value="Carboxypeptidase regulatory domain-like"/>
    <property type="match status" value="1"/>
</dbReference>
<dbReference type="KEGG" id="fcs:TRV642_3108"/>
<feature type="signal peptide" evidence="5">
    <location>
        <begin position="1"/>
        <end position="21"/>
    </location>
</feature>
<evidence type="ECO:0000313" key="8">
    <source>
        <dbReference type="Proteomes" id="UP001152749"/>
    </source>
</evidence>
<evidence type="ECO:0000313" key="7">
    <source>
        <dbReference type="EMBL" id="CAI2767927.1"/>
    </source>
</evidence>
<keyword evidence="3" id="KW-0998">Cell outer membrane</keyword>
<dbReference type="InterPro" id="IPR006664">
    <property type="entry name" value="OMP_bac"/>
</dbReference>